<gene>
    <name evidence="2" type="ORF">BDI24065_06211</name>
</gene>
<dbReference type="InterPro" id="IPR013154">
    <property type="entry name" value="ADH-like_N"/>
</dbReference>
<sequence>MKRIQYSRYGGPELMRVEDFQLAAPGKGEVAVQVKFAAINPIDWKLRNGQMKIVTGKAFPRAMGMDFSGTVINVGPGVTRHKAGDAVFGLARFKESGAHGEAVVTKENFLATKPENISFEAAACLGTPGVTAWNGLIDKAKLRTGQHVFINGCAGAVGEAAVQIAQLFGAVVSGSCSARDMERATSLGVQHVYDYRTTDLSKITTRFDVVYDTAATMTVSDGLAMLRRGGVFLDLDPGSAKLIRAIFDRRLKLIIGSPRAEILEKLASAARENRFKIPIGEIVSLNGAIQLISELEKGRRLGGKGVVAME</sequence>
<dbReference type="Gene3D" id="3.90.180.10">
    <property type="entry name" value="Medium-chain alcohol dehydrogenases, catalytic domain"/>
    <property type="match status" value="1"/>
</dbReference>
<dbReference type="Gene3D" id="3.40.50.720">
    <property type="entry name" value="NAD(P)-binding Rossmann-like Domain"/>
    <property type="match status" value="1"/>
</dbReference>
<dbReference type="InterPro" id="IPR011032">
    <property type="entry name" value="GroES-like_sf"/>
</dbReference>
<keyword evidence="3" id="KW-1185">Reference proteome</keyword>
<dbReference type="PANTHER" id="PTHR44013:SF1">
    <property type="entry name" value="ZINC-TYPE ALCOHOL DEHYDROGENASE-LIKE PROTEIN C16A3.02C"/>
    <property type="match status" value="1"/>
</dbReference>
<dbReference type="InterPro" id="IPR036291">
    <property type="entry name" value="NAD(P)-bd_dom_sf"/>
</dbReference>
<reference evidence="2 3" key="1">
    <citation type="submission" date="2019-09" db="EMBL/GenBank/DDBJ databases">
        <authorList>
            <person name="Depoorter E."/>
        </authorList>
    </citation>
    <scope>NUCLEOTIDE SEQUENCE [LARGE SCALE GENOMIC DNA]</scope>
    <source>
        <strain evidence="2">LMG 24065</strain>
    </source>
</reference>
<feature type="domain" description="Enoyl reductase (ER)" evidence="1">
    <location>
        <begin position="10"/>
        <end position="307"/>
    </location>
</feature>
<dbReference type="SMART" id="SM00829">
    <property type="entry name" value="PKS_ER"/>
    <property type="match status" value="1"/>
</dbReference>
<dbReference type="RefSeq" id="WP_124905905.1">
    <property type="nucleotide sequence ID" value="NZ_CABVPN010000050.1"/>
</dbReference>
<dbReference type="InterPro" id="IPR013149">
    <property type="entry name" value="ADH-like_C"/>
</dbReference>
<evidence type="ECO:0000313" key="2">
    <source>
        <dbReference type="EMBL" id="VWC27783.1"/>
    </source>
</evidence>
<evidence type="ECO:0000313" key="3">
    <source>
        <dbReference type="Proteomes" id="UP000494125"/>
    </source>
</evidence>
<dbReference type="CDD" id="cd08267">
    <property type="entry name" value="MDR1"/>
    <property type="match status" value="1"/>
</dbReference>
<protein>
    <submittedName>
        <fullName evidence="2">Quinone oxidoreductase</fullName>
    </submittedName>
</protein>
<dbReference type="PANTHER" id="PTHR44013">
    <property type="entry name" value="ZINC-TYPE ALCOHOL DEHYDROGENASE-LIKE PROTEIN C16A3.02C"/>
    <property type="match status" value="1"/>
</dbReference>
<accession>A0A6P2RBR2</accession>
<dbReference type="Proteomes" id="UP000494125">
    <property type="component" value="Unassembled WGS sequence"/>
</dbReference>
<dbReference type="Pfam" id="PF08240">
    <property type="entry name" value="ADH_N"/>
    <property type="match status" value="1"/>
</dbReference>
<dbReference type="InterPro" id="IPR052733">
    <property type="entry name" value="Chloroplast_QOR"/>
</dbReference>
<dbReference type="GO" id="GO:0016491">
    <property type="term" value="F:oxidoreductase activity"/>
    <property type="evidence" value="ECO:0007669"/>
    <property type="project" value="InterPro"/>
</dbReference>
<proteinExistence type="predicted"/>
<name>A0A6P2RBR2_9BURK</name>
<evidence type="ECO:0000259" key="1">
    <source>
        <dbReference type="SMART" id="SM00829"/>
    </source>
</evidence>
<dbReference type="SUPFAM" id="SSF50129">
    <property type="entry name" value="GroES-like"/>
    <property type="match status" value="1"/>
</dbReference>
<dbReference type="InterPro" id="IPR020843">
    <property type="entry name" value="ER"/>
</dbReference>
<dbReference type="EMBL" id="CABVPN010000050">
    <property type="protein sequence ID" value="VWC27783.1"/>
    <property type="molecule type" value="Genomic_DNA"/>
</dbReference>
<organism evidence="2 3">
    <name type="scientific">Burkholderia diffusa</name>
    <dbReference type="NCBI Taxonomy" id="488732"/>
    <lineage>
        <taxon>Bacteria</taxon>
        <taxon>Pseudomonadati</taxon>
        <taxon>Pseudomonadota</taxon>
        <taxon>Betaproteobacteria</taxon>
        <taxon>Burkholderiales</taxon>
        <taxon>Burkholderiaceae</taxon>
        <taxon>Burkholderia</taxon>
        <taxon>Burkholderia cepacia complex</taxon>
    </lineage>
</organism>
<dbReference type="Pfam" id="PF00107">
    <property type="entry name" value="ADH_zinc_N"/>
    <property type="match status" value="1"/>
</dbReference>
<dbReference type="GeneID" id="93031306"/>
<dbReference type="SUPFAM" id="SSF51735">
    <property type="entry name" value="NAD(P)-binding Rossmann-fold domains"/>
    <property type="match status" value="1"/>
</dbReference>
<dbReference type="AlphaFoldDB" id="A0A6P2RBR2"/>